<evidence type="ECO:0000313" key="1">
    <source>
        <dbReference type="EMBL" id="GGL67163.1"/>
    </source>
</evidence>
<comment type="caution">
    <text evidence="1">The sequence shown here is derived from an EMBL/GenBank/DDBJ whole genome shotgun (WGS) entry which is preliminary data.</text>
</comment>
<dbReference type="EMBL" id="BMOL01000001">
    <property type="protein sequence ID" value="GGL67163.1"/>
    <property type="molecule type" value="Genomic_DNA"/>
</dbReference>
<keyword evidence="2" id="KW-1185">Reference proteome</keyword>
<evidence type="ECO:0000313" key="2">
    <source>
        <dbReference type="Proteomes" id="UP000639973"/>
    </source>
</evidence>
<reference evidence="2" key="1">
    <citation type="journal article" date="2019" name="Int. J. Syst. Evol. Microbiol.">
        <title>The Global Catalogue of Microorganisms (GCM) 10K type strain sequencing project: providing services to taxonomists for standard genome sequencing and annotation.</title>
        <authorList>
            <consortium name="The Broad Institute Genomics Platform"/>
            <consortium name="The Broad Institute Genome Sequencing Center for Infectious Disease"/>
            <person name="Wu L."/>
            <person name="Ma J."/>
        </authorList>
    </citation>
    <scope>NUCLEOTIDE SEQUENCE [LARGE SCALE GENOMIC DNA]</scope>
    <source>
        <strain evidence="2">JCM 15442</strain>
    </source>
</reference>
<dbReference type="Proteomes" id="UP000639973">
    <property type="component" value="Unassembled WGS sequence"/>
</dbReference>
<organism evidence="1 2">
    <name type="scientific">Deinococcus aerolatus</name>
    <dbReference type="NCBI Taxonomy" id="522487"/>
    <lineage>
        <taxon>Bacteria</taxon>
        <taxon>Thermotogati</taxon>
        <taxon>Deinococcota</taxon>
        <taxon>Deinococci</taxon>
        <taxon>Deinococcales</taxon>
        <taxon>Deinococcaceae</taxon>
        <taxon>Deinococcus</taxon>
    </lineage>
</organism>
<accession>A0ABQ2FZ39</accession>
<name>A0ABQ2FZ39_9DEIO</name>
<dbReference type="RefSeq" id="WP_188968018.1">
    <property type="nucleotide sequence ID" value="NZ_BMOL01000001.1"/>
</dbReference>
<sequence length="76" mass="8397">MWAAVLIFIVLPVALIVLAFRIRPLVDTDRERGDAAGGMRAAGGMFGSHGLAPDERTVREDTGRVRLRLDHVKTRE</sequence>
<proteinExistence type="predicted"/>
<protein>
    <submittedName>
        <fullName evidence="1">Uncharacterized protein</fullName>
    </submittedName>
</protein>
<gene>
    <name evidence="1" type="ORF">GCM10010840_01380</name>
</gene>